<dbReference type="AlphaFoldDB" id="A0A3M6Y2Q7"/>
<organism evidence="1 2">
    <name type="scientific">Hortaea werneckii</name>
    <name type="common">Black yeast</name>
    <name type="synonym">Cladosporium werneckii</name>
    <dbReference type="NCBI Taxonomy" id="91943"/>
    <lineage>
        <taxon>Eukaryota</taxon>
        <taxon>Fungi</taxon>
        <taxon>Dikarya</taxon>
        <taxon>Ascomycota</taxon>
        <taxon>Pezizomycotina</taxon>
        <taxon>Dothideomycetes</taxon>
        <taxon>Dothideomycetidae</taxon>
        <taxon>Mycosphaerellales</taxon>
        <taxon>Teratosphaeriaceae</taxon>
        <taxon>Hortaea</taxon>
    </lineage>
</organism>
<evidence type="ECO:0000313" key="2">
    <source>
        <dbReference type="Proteomes" id="UP000282582"/>
    </source>
</evidence>
<protein>
    <submittedName>
        <fullName evidence="1">Uncharacterized protein</fullName>
    </submittedName>
</protein>
<gene>
    <name evidence="1" type="ORF">D0868_10726</name>
</gene>
<reference evidence="1 2" key="1">
    <citation type="journal article" date="2018" name="BMC Genomics">
        <title>Genomic evidence for intraspecific hybridization in a clonal and extremely halotolerant yeast.</title>
        <authorList>
            <person name="Gostincar C."/>
            <person name="Stajich J.E."/>
            <person name="Zupancic J."/>
            <person name="Zalar P."/>
            <person name="Gunde-Cimerman N."/>
        </authorList>
    </citation>
    <scope>NUCLEOTIDE SEQUENCE [LARGE SCALE GENOMIC DNA]</scope>
    <source>
        <strain evidence="1 2">EXF-6654</strain>
    </source>
</reference>
<dbReference type="EMBL" id="QWIK01001131">
    <property type="protein sequence ID" value="RMX97289.1"/>
    <property type="molecule type" value="Genomic_DNA"/>
</dbReference>
<accession>A0A3M6Y2Q7</accession>
<sequence length="62" mass="6568">MLHHSGRLSTIAKTLGMPESDSSRIIALGNGVWLDEIRNEGAAPIKDVPGGSVTFCMQCSNP</sequence>
<proteinExistence type="predicted"/>
<evidence type="ECO:0000313" key="1">
    <source>
        <dbReference type="EMBL" id="RMX97289.1"/>
    </source>
</evidence>
<name>A0A3M6Y2Q7_HORWE</name>
<comment type="caution">
    <text evidence="1">The sequence shown here is derived from an EMBL/GenBank/DDBJ whole genome shotgun (WGS) entry which is preliminary data.</text>
</comment>
<dbReference type="Proteomes" id="UP000282582">
    <property type="component" value="Unassembled WGS sequence"/>
</dbReference>